<organism evidence="1 2">
    <name type="scientific">Candidatus Desulfosporosinus infrequens</name>
    <dbReference type="NCBI Taxonomy" id="2043169"/>
    <lineage>
        <taxon>Bacteria</taxon>
        <taxon>Bacillati</taxon>
        <taxon>Bacillota</taxon>
        <taxon>Clostridia</taxon>
        <taxon>Eubacteriales</taxon>
        <taxon>Desulfitobacteriaceae</taxon>
        <taxon>Desulfosporosinus</taxon>
    </lineage>
</organism>
<reference evidence="2" key="1">
    <citation type="submission" date="2018-02" db="EMBL/GenBank/DDBJ databases">
        <authorList>
            <person name="Hausmann B."/>
        </authorList>
    </citation>
    <scope>NUCLEOTIDE SEQUENCE [LARGE SCALE GENOMIC DNA]</scope>
    <source>
        <strain evidence="2">Peat soil MAG SbF1</strain>
    </source>
</reference>
<dbReference type="AlphaFoldDB" id="A0A2U3LUC8"/>
<proteinExistence type="predicted"/>
<protein>
    <submittedName>
        <fullName evidence="1">Uncharacterized protein</fullName>
    </submittedName>
</protein>
<dbReference type="EMBL" id="OMOF01000823">
    <property type="protein sequence ID" value="SPF55547.1"/>
    <property type="molecule type" value="Genomic_DNA"/>
</dbReference>
<evidence type="ECO:0000313" key="2">
    <source>
        <dbReference type="Proteomes" id="UP000238916"/>
    </source>
</evidence>
<dbReference type="Proteomes" id="UP000238916">
    <property type="component" value="Unassembled WGS sequence"/>
</dbReference>
<sequence length="57" mass="6821">MHESKNAGREIRVITIYYNIIPLFIPYIDTKFFKNSVPKRNSVRNKVRQTRAIERTP</sequence>
<evidence type="ECO:0000313" key="1">
    <source>
        <dbReference type="EMBL" id="SPF55547.1"/>
    </source>
</evidence>
<gene>
    <name evidence="1" type="ORF">SBF1_840021</name>
</gene>
<name>A0A2U3LUC8_9FIRM</name>
<accession>A0A2U3LUC8</accession>